<reference evidence="1 2" key="1">
    <citation type="submission" date="2020-07" db="EMBL/GenBank/DDBJ databases">
        <title>Genomic Encyclopedia of Type Strains, Phase IV (KMG-IV): sequencing the most valuable type-strain genomes for metagenomic binning, comparative biology and taxonomic classification.</title>
        <authorList>
            <person name="Goeker M."/>
        </authorList>
    </citation>
    <scope>NUCLEOTIDE SEQUENCE [LARGE SCALE GENOMIC DNA]</scope>
    <source>
        <strain evidence="1 2">DSM 15730</strain>
    </source>
</reference>
<evidence type="ECO:0000313" key="2">
    <source>
        <dbReference type="Proteomes" id="UP000523087"/>
    </source>
</evidence>
<keyword evidence="2" id="KW-1185">Reference proteome</keyword>
<dbReference type="EMBL" id="JACDUT010000019">
    <property type="protein sequence ID" value="MBA2876853.1"/>
    <property type="molecule type" value="Genomic_DNA"/>
</dbReference>
<dbReference type="Proteomes" id="UP000523087">
    <property type="component" value="Unassembled WGS sequence"/>
</dbReference>
<dbReference type="RefSeq" id="WP_258561122.1">
    <property type="nucleotide sequence ID" value="NZ_JACDUT010000019.1"/>
</dbReference>
<proteinExistence type="predicted"/>
<name>A0A7V9ZA83_9BACL</name>
<comment type="caution">
    <text evidence="1">The sequence shown here is derived from an EMBL/GenBank/DDBJ whole genome shotgun (WGS) entry which is preliminary data.</text>
</comment>
<sequence>MKKMKFIKPRNKQALRVYWKIYGRTRYIVKYYAAYTEHTEEEIVDEFLTNILLDENFLEWIKNKRYNKRIMNRIFNSRETSIG</sequence>
<protein>
    <submittedName>
        <fullName evidence="1">Uncharacterized protein</fullName>
    </submittedName>
</protein>
<gene>
    <name evidence="1" type="ORF">HNR31_003675</name>
</gene>
<evidence type="ECO:0000313" key="1">
    <source>
        <dbReference type="EMBL" id="MBA2876853.1"/>
    </source>
</evidence>
<organism evidence="1 2">
    <name type="scientific">Thermaerobacillus caldiproteolyticus</name>
    <dbReference type="NCBI Taxonomy" id="247480"/>
    <lineage>
        <taxon>Bacteria</taxon>
        <taxon>Bacillati</taxon>
        <taxon>Bacillota</taxon>
        <taxon>Bacilli</taxon>
        <taxon>Bacillales</taxon>
        <taxon>Anoxybacillaceae</taxon>
        <taxon>Thermaerobacillus</taxon>
    </lineage>
</organism>
<dbReference type="AlphaFoldDB" id="A0A7V9ZA83"/>
<accession>A0A7V9ZA83</accession>